<keyword evidence="3" id="KW-1185">Reference proteome</keyword>
<feature type="region of interest" description="Disordered" evidence="1">
    <location>
        <begin position="1"/>
        <end position="99"/>
    </location>
</feature>
<sequence>MEKNGVRSRTMHGYRISRQQKSRSPSAFHYKRSARGVNIARLAAGRKRPSLIRLRRRQRRPDGTRGRKRVERDRDEEESEKRRKRERERERNGAACLES</sequence>
<reference evidence="2 3" key="1">
    <citation type="submission" date="2023-03" db="EMBL/GenBank/DDBJ databases">
        <title>High recombination rates correlate with genetic variation in Cardiocondyla obscurior ants.</title>
        <authorList>
            <person name="Errbii M."/>
        </authorList>
    </citation>
    <scope>NUCLEOTIDE SEQUENCE [LARGE SCALE GENOMIC DNA]</scope>
    <source>
        <strain evidence="2">Alpha-2009</strain>
        <tissue evidence="2">Whole body</tissue>
    </source>
</reference>
<accession>A0AAW2EEW2</accession>
<feature type="compositionally biased region" description="Basic residues" evidence="1">
    <location>
        <begin position="44"/>
        <end position="59"/>
    </location>
</feature>
<evidence type="ECO:0000313" key="2">
    <source>
        <dbReference type="EMBL" id="KAL0100924.1"/>
    </source>
</evidence>
<dbReference type="AlphaFoldDB" id="A0AAW2EEW2"/>
<evidence type="ECO:0000313" key="3">
    <source>
        <dbReference type="Proteomes" id="UP001430953"/>
    </source>
</evidence>
<name>A0AAW2EEW2_9HYME</name>
<evidence type="ECO:0000256" key="1">
    <source>
        <dbReference type="SAM" id="MobiDB-lite"/>
    </source>
</evidence>
<dbReference type="EMBL" id="JADYXP020000025">
    <property type="protein sequence ID" value="KAL0100924.1"/>
    <property type="molecule type" value="Genomic_DNA"/>
</dbReference>
<dbReference type="Proteomes" id="UP001430953">
    <property type="component" value="Unassembled WGS sequence"/>
</dbReference>
<gene>
    <name evidence="2" type="ORF">PUN28_019363</name>
</gene>
<protein>
    <submittedName>
        <fullName evidence="2">Uncharacterized protein</fullName>
    </submittedName>
</protein>
<feature type="compositionally biased region" description="Basic and acidic residues" evidence="1">
    <location>
        <begin position="60"/>
        <end position="73"/>
    </location>
</feature>
<proteinExistence type="predicted"/>
<comment type="caution">
    <text evidence="2">The sequence shown here is derived from an EMBL/GenBank/DDBJ whole genome shotgun (WGS) entry which is preliminary data.</text>
</comment>
<organism evidence="2 3">
    <name type="scientific">Cardiocondyla obscurior</name>
    <dbReference type="NCBI Taxonomy" id="286306"/>
    <lineage>
        <taxon>Eukaryota</taxon>
        <taxon>Metazoa</taxon>
        <taxon>Ecdysozoa</taxon>
        <taxon>Arthropoda</taxon>
        <taxon>Hexapoda</taxon>
        <taxon>Insecta</taxon>
        <taxon>Pterygota</taxon>
        <taxon>Neoptera</taxon>
        <taxon>Endopterygota</taxon>
        <taxon>Hymenoptera</taxon>
        <taxon>Apocrita</taxon>
        <taxon>Aculeata</taxon>
        <taxon>Formicoidea</taxon>
        <taxon>Formicidae</taxon>
        <taxon>Myrmicinae</taxon>
        <taxon>Cardiocondyla</taxon>
    </lineage>
</organism>